<reference evidence="2 3" key="1">
    <citation type="submission" date="2024-04" db="EMBL/GenBank/DDBJ databases">
        <authorList>
            <person name="Rising A."/>
            <person name="Reimegard J."/>
            <person name="Sonavane S."/>
            <person name="Akerstrom W."/>
            <person name="Nylinder S."/>
            <person name="Hedman E."/>
            <person name="Kallberg Y."/>
        </authorList>
    </citation>
    <scope>NUCLEOTIDE SEQUENCE [LARGE SCALE GENOMIC DNA]</scope>
</reference>
<evidence type="ECO:0000313" key="2">
    <source>
        <dbReference type="EMBL" id="CAL1269232.1"/>
    </source>
</evidence>
<dbReference type="PANTHER" id="PTHR36688:SF1">
    <property type="entry name" value="ENDONUCLEASE_EXONUCLEASE_PHOSPHATASE DOMAIN-CONTAINING PROTEIN"/>
    <property type="match status" value="1"/>
</dbReference>
<gene>
    <name evidence="2" type="ORF">LARSCL_LOCUS4630</name>
</gene>
<dbReference type="InterPro" id="IPR052560">
    <property type="entry name" value="RdDP_mobile_element"/>
</dbReference>
<sequence length="653" mass="74315">MNNCIRATELAAVQAIDSGADILLLQEQYTNNGKLPSFPLKWTKIFSDSGKASTVVINPQLSPIVVFKDRKSIFIQVETFSGVLQIGNVYIPPSEDVDIPLNSISSSNRICRSRLFIAGDFNSKSTLWGYQRDDSRGNALLDFAASFGLILVNNESLPTFQTRRARGTPDLCFISTELFHLVRKWEVLDIESYSDHRYILSQLDLFPHQKISERYKTTYGPHKAFQNHLKRLTCSLRPKLDKTDDSSSISSFAQTFLEEVKSLINKFYKKKNPSLPAKVKWWSTALAVERNKLRALHRRSRNQNDPNYLRHLSSYNHAKAKYQSNMSIAKERSFKSFCTNTASPFGALYRLTRNKIFSADPFMADLISDDHPVTEVSIISFILDHIFPPFSDFTFSSSPSGLPDELLFTEQELDSAFSNLKKGKAPGPDGVDNNIIKLIYQADKNFLLCFFNKCLKHSCFPEIFKVGTIVLIRKPDKDPIDANSYRPICLLSSLGKVLEELLLRRLEFHAQQIAPISDNQFGFVKDFSTEEEKCVDTILTNLSDISLLKADLSDFSENEDLHPVISAQTHTEKKNNASPPITNATPEKVEMTHRSETQNSFDDAAQNLSPTIDMQQNENTSFQYFWFYISQFYPSRGRLELQDGRVDMHFPDT</sequence>
<proteinExistence type="predicted"/>
<name>A0AAV1ZBY0_9ARAC</name>
<dbReference type="InterPro" id="IPR036691">
    <property type="entry name" value="Endo/exonu/phosph_ase_sf"/>
</dbReference>
<dbReference type="GO" id="GO:0003824">
    <property type="term" value="F:catalytic activity"/>
    <property type="evidence" value="ECO:0007669"/>
    <property type="project" value="InterPro"/>
</dbReference>
<dbReference type="InterPro" id="IPR005135">
    <property type="entry name" value="Endo/exonuclease/phosphatase"/>
</dbReference>
<dbReference type="PANTHER" id="PTHR36688">
    <property type="entry name" value="ENDO/EXONUCLEASE/PHOSPHATASE DOMAIN-CONTAINING PROTEIN"/>
    <property type="match status" value="1"/>
</dbReference>
<accession>A0AAV1ZBY0</accession>
<evidence type="ECO:0000259" key="1">
    <source>
        <dbReference type="Pfam" id="PF14529"/>
    </source>
</evidence>
<feature type="domain" description="Endonuclease/exonuclease/phosphatase" evidence="1">
    <location>
        <begin position="85"/>
        <end position="199"/>
    </location>
</feature>
<dbReference type="SUPFAM" id="SSF56219">
    <property type="entry name" value="DNase I-like"/>
    <property type="match status" value="1"/>
</dbReference>
<evidence type="ECO:0000313" key="3">
    <source>
        <dbReference type="Proteomes" id="UP001497382"/>
    </source>
</evidence>
<comment type="caution">
    <text evidence="2">The sequence shown here is derived from an EMBL/GenBank/DDBJ whole genome shotgun (WGS) entry which is preliminary data.</text>
</comment>
<dbReference type="Pfam" id="PF14529">
    <property type="entry name" value="Exo_endo_phos_2"/>
    <property type="match status" value="1"/>
</dbReference>
<dbReference type="AlphaFoldDB" id="A0AAV1ZBY0"/>
<protein>
    <recommendedName>
        <fullName evidence="1">Endonuclease/exonuclease/phosphatase domain-containing protein</fullName>
    </recommendedName>
</protein>
<keyword evidence="3" id="KW-1185">Reference proteome</keyword>
<organism evidence="2 3">
    <name type="scientific">Larinioides sclopetarius</name>
    <dbReference type="NCBI Taxonomy" id="280406"/>
    <lineage>
        <taxon>Eukaryota</taxon>
        <taxon>Metazoa</taxon>
        <taxon>Ecdysozoa</taxon>
        <taxon>Arthropoda</taxon>
        <taxon>Chelicerata</taxon>
        <taxon>Arachnida</taxon>
        <taxon>Araneae</taxon>
        <taxon>Araneomorphae</taxon>
        <taxon>Entelegynae</taxon>
        <taxon>Araneoidea</taxon>
        <taxon>Araneidae</taxon>
        <taxon>Larinioides</taxon>
    </lineage>
</organism>
<dbReference type="EMBL" id="CAXIEN010000039">
    <property type="protein sequence ID" value="CAL1269232.1"/>
    <property type="molecule type" value="Genomic_DNA"/>
</dbReference>
<dbReference type="Proteomes" id="UP001497382">
    <property type="component" value="Unassembled WGS sequence"/>
</dbReference>
<dbReference type="Gene3D" id="3.60.10.10">
    <property type="entry name" value="Endonuclease/exonuclease/phosphatase"/>
    <property type="match status" value="1"/>
</dbReference>